<evidence type="ECO:0000313" key="2">
    <source>
        <dbReference type="WBParaSite" id="ACRNAN_scaffold4820.g11737.t1"/>
    </source>
</evidence>
<reference evidence="2" key="1">
    <citation type="submission" date="2022-11" db="UniProtKB">
        <authorList>
            <consortium name="WormBaseParasite"/>
        </authorList>
    </citation>
    <scope>IDENTIFICATION</scope>
</reference>
<dbReference type="Proteomes" id="UP000887540">
    <property type="component" value="Unplaced"/>
</dbReference>
<dbReference type="WBParaSite" id="ACRNAN_scaffold4820.g11737.t1">
    <property type="protein sequence ID" value="ACRNAN_scaffold4820.g11737.t1"/>
    <property type="gene ID" value="ACRNAN_scaffold4820.g11737"/>
</dbReference>
<keyword evidence="1" id="KW-1185">Reference proteome</keyword>
<dbReference type="AlphaFoldDB" id="A0A914E023"/>
<evidence type="ECO:0000313" key="1">
    <source>
        <dbReference type="Proteomes" id="UP000887540"/>
    </source>
</evidence>
<organism evidence="1 2">
    <name type="scientific">Acrobeloides nanus</name>
    <dbReference type="NCBI Taxonomy" id="290746"/>
    <lineage>
        <taxon>Eukaryota</taxon>
        <taxon>Metazoa</taxon>
        <taxon>Ecdysozoa</taxon>
        <taxon>Nematoda</taxon>
        <taxon>Chromadorea</taxon>
        <taxon>Rhabditida</taxon>
        <taxon>Tylenchina</taxon>
        <taxon>Cephalobomorpha</taxon>
        <taxon>Cephaloboidea</taxon>
        <taxon>Cephalobidae</taxon>
        <taxon>Acrobeloides</taxon>
    </lineage>
</organism>
<sequence length="102" mass="12208">MLLKEIQYSTLEVFCGTIHSIFFFGAKWMEKIPCVIFQFYEKMQACQSSFLDKIQQFEVPVTSYNVLCVDPKLDVYYLQHTLQHMIKAYRYLDLDKGHFTKF</sequence>
<name>A0A914E023_9BILA</name>
<accession>A0A914E023</accession>
<proteinExistence type="predicted"/>
<protein>
    <submittedName>
        <fullName evidence="2">Uncharacterized protein</fullName>
    </submittedName>
</protein>